<evidence type="ECO:0000313" key="3">
    <source>
        <dbReference type="Proteomes" id="UP000708208"/>
    </source>
</evidence>
<feature type="transmembrane region" description="Helical" evidence="1">
    <location>
        <begin position="362"/>
        <end position="386"/>
    </location>
</feature>
<feature type="transmembrane region" description="Helical" evidence="1">
    <location>
        <begin position="990"/>
        <end position="1009"/>
    </location>
</feature>
<dbReference type="Proteomes" id="UP000708208">
    <property type="component" value="Unassembled WGS sequence"/>
</dbReference>
<dbReference type="PANTHER" id="PTHR13304">
    <property type="entry name" value="GLYCOSYLPHOSPHATIDYLINOSITOL ANCHOR ATTACHMENT 1 PROTEIN"/>
    <property type="match status" value="1"/>
</dbReference>
<evidence type="ECO:0000313" key="2">
    <source>
        <dbReference type="EMBL" id="CAG7786215.1"/>
    </source>
</evidence>
<keyword evidence="1" id="KW-0472">Membrane</keyword>
<keyword evidence="1" id="KW-1133">Transmembrane helix</keyword>
<feature type="transmembrane region" description="Helical" evidence="1">
    <location>
        <begin position="22"/>
        <end position="42"/>
    </location>
</feature>
<dbReference type="OrthoDB" id="445301at2759"/>
<feature type="transmembrane region" description="Helical" evidence="1">
    <location>
        <begin position="807"/>
        <end position="829"/>
    </location>
</feature>
<feature type="transmembrane region" description="Helical" evidence="1">
    <location>
        <begin position="953"/>
        <end position="970"/>
    </location>
</feature>
<reference evidence="2" key="1">
    <citation type="submission" date="2021-06" db="EMBL/GenBank/DDBJ databases">
        <authorList>
            <person name="Hodson N. C."/>
            <person name="Mongue J. A."/>
            <person name="Jaron S. K."/>
        </authorList>
    </citation>
    <scope>NUCLEOTIDE SEQUENCE</scope>
</reference>
<dbReference type="PANTHER" id="PTHR13304:SF0">
    <property type="entry name" value="GLYCOSYLPHOSPHATIDYLINOSITOL ANCHOR ATTACHMENT 1 PROTEIN"/>
    <property type="match status" value="1"/>
</dbReference>
<keyword evidence="1" id="KW-0812">Transmembrane</keyword>
<feature type="transmembrane region" description="Helical" evidence="1">
    <location>
        <begin position="875"/>
        <end position="893"/>
    </location>
</feature>
<organism evidence="2 3">
    <name type="scientific">Allacma fusca</name>
    <dbReference type="NCBI Taxonomy" id="39272"/>
    <lineage>
        <taxon>Eukaryota</taxon>
        <taxon>Metazoa</taxon>
        <taxon>Ecdysozoa</taxon>
        <taxon>Arthropoda</taxon>
        <taxon>Hexapoda</taxon>
        <taxon>Collembola</taxon>
        <taxon>Symphypleona</taxon>
        <taxon>Sminthuridae</taxon>
        <taxon>Allacma</taxon>
    </lineage>
</organism>
<protein>
    <recommendedName>
        <fullName evidence="4">Glycosylphosphatidylinositol anchor attachment 1 protein</fullName>
    </recommendedName>
</protein>
<comment type="caution">
    <text evidence="2">The sequence shown here is derived from an EMBL/GenBank/DDBJ whole genome shotgun (WGS) entry which is preliminary data.</text>
</comment>
<dbReference type="Pfam" id="PF04114">
    <property type="entry name" value="Gaa1"/>
    <property type="match status" value="2"/>
</dbReference>
<dbReference type="EMBL" id="CAJVCH010312717">
    <property type="protein sequence ID" value="CAG7786215.1"/>
    <property type="molecule type" value="Genomic_DNA"/>
</dbReference>
<name>A0A8J2KGI1_9HEXA</name>
<feature type="transmembrane region" description="Helical" evidence="1">
    <location>
        <begin position="905"/>
        <end position="924"/>
    </location>
</feature>
<keyword evidence="3" id="KW-1185">Reference proteome</keyword>
<sequence length="1010" mass="114011">MGLLTNPNTDDSNKISLLLHKYTGRIGIVSYIGGIVWFVFLANYQYNLGTYFSENALLPGLVVENFYDGHKAESYFQGLNSKEERNGHLIPEDFVEAFQNIGLQEIEEQNFTLYDPITKVPTRGTNVFAILRAKRSAGTESVIFNVPYFPGNSKWRKNTPAVALIVALAEYFSNQVYWAKDIVFLVAESHMGSLAWVKGHQEIRDSNKYLQFERVRNKAGNIQAAVNFVLESSKVCSLSTKFHGINGQLPNLDVVNLINKFVVTEYEKRANWEADFWKLVNYMKTQATGTTSGSHGYFLKYGIESVTLYGSKGGKTCRNVYSFGDIGRYIEATFRSLNNLLERLHQSFFFYLKTTPNRFISIGLYFPPLALIVFPILLKAASIWLTQNNLEITKALFIIIAVHTLAIGSRWALSNLDVFIPRTSDMQNETLKLIVLASEAFQFMGLLIDPNADNNKEFAKKLRKNSGPLSALCYVAGIIWLILLCDSENNKANTSLTDTALMPGLVKRNFQDGQKAQDYLQQLSSKESPKSHLRPAEFSAAFLKAGFQDIEEQNFTFYNPITKVPSFGTNVIGILRGRRSAGAESIVFNVPYFRTNPKGKRNTAAVALMMALAEYFSDQVYWAKDIIFLVADGHLGSSAFVKGHHEIQEKNKYLEVEKIRKKAGHVQTAVNFVMESKKICSLSAKFHGVNGQIPNLDMVNLVNKFVLEKENNVKNWEADFWKFADFIKIQATGSPTDSHGFFLQYGIQSVTMYGQKGEGCKQGYTYQTMGKYLEGIFRSLNGIVERLHQSFFFWFLTNPSRAITISLYFPPLALLLAPILLKPATIWLVEDNLELRNSLFITFTLYSIAIANRWILSNLDLLLPDISLMTNDELNIIFCSLSALQLLITLFLVRRSSPSQSLLNGLYCISTLQVATSLYCFALFNPSFVIIVGLCGSPIFSFWFFFEPVKRSAVFYVVMSVLVCTASYFYGSMSSVVAKYFYESEMYGNLDFDFVTLSLLPSLFILVSIL</sequence>
<accession>A0A8J2KGI1</accession>
<proteinExistence type="predicted"/>
<feature type="transmembrane region" description="Helical" evidence="1">
    <location>
        <begin position="930"/>
        <end position="946"/>
    </location>
</feature>
<dbReference type="GO" id="GO:0042765">
    <property type="term" value="C:GPI-anchor transamidase complex"/>
    <property type="evidence" value="ECO:0007669"/>
    <property type="project" value="InterPro"/>
</dbReference>
<gene>
    <name evidence="2" type="ORF">AFUS01_LOCUS24791</name>
</gene>
<dbReference type="GO" id="GO:0016255">
    <property type="term" value="P:attachment of GPI anchor to protein"/>
    <property type="evidence" value="ECO:0007669"/>
    <property type="project" value="TreeGrafter"/>
</dbReference>
<evidence type="ECO:0008006" key="4">
    <source>
        <dbReference type="Google" id="ProtNLM"/>
    </source>
</evidence>
<feature type="transmembrane region" description="Helical" evidence="1">
    <location>
        <begin position="466"/>
        <end position="484"/>
    </location>
</feature>
<feature type="transmembrane region" description="Helical" evidence="1">
    <location>
        <begin position="392"/>
        <end position="413"/>
    </location>
</feature>
<feature type="transmembrane region" description="Helical" evidence="1">
    <location>
        <begin position="838"/>
        <end position="855"/>
    </location>
</feature>
<dbReference type="AlphaFoldDB" id="A0A8J2KGI1"/>
<evidence type="ECO:0000256" key="1">
    <source>
        <dbReference type="SAM" id="Phobius"/>
    </source>
</evidence>
<dbReference type="InterPro" id="IPR007246">
    <property type="entry name" value="Gaa1"/>
</dbReference>